<dbReference type="Proteomes" id="UP000239772">
    <property type="component" value="Unassembled WGS sequence"/>
</dbReference>
<protein>
    <submittedName>
        <fullName evidence="4">Uncharacterized protein</fullName>
    </submittedName>
</protein>
<keyword evidence="1" id="KW-0175">Coiled coil</keyword>
<evidence type="ECO:0000256" key="1">
    <source>
        <dbReference type="SAM" id="Coils"/>
    </source>
</evidence>
<keyword evidence="5" id="KW-1185">Reference proteome</keyword>
<keyword evidence="3" id="KW-1133">Transmembrane helix</keyword>
<accession>A0A2T1HPQ5</accession>
<evidence type="ECO:0000256" key="3">
    <source>
        <dbReference type="SAM" id="Phobius"/>
    </source>
</evidence>
<name>A0A2T1HPQ5_9HYPH</name>
<reference evidence="5" key="1">
    <citation type="submission" date="2018-03" db="EMBL/GenBank/DDBJ databases">
        <authorList>
            <person name="Sun L."/>
            <person name="Liu H."/>
            <person name="Chen W."/>
            <person name="Huang K."/>
            <person name="Liu W."/>
            <person name="Gao X."/>
        </authorList>
    </citation>
    <scope>NUCLEOTIDE SEQUENCE [LARGE SCALE GENOMIC DNA]</scope>
    <source>
        <strain evidence="5">SH9</strain>
    </source>
</reference>
<evidence type="ECO:0000313" key="4">
    <source>
        <dbReference type="EMBL" id="PSC03613.1"/>
    </source>
</evidence>
<proteinExistence type="predicted"/>
<feature type="transmembrane region" description="Helical" evidence="3">
    <location>
        <begin position="73"/>
        <end position="92"/>
    </location>
</feature>
<organism evidence="4 5">
    <name type="scientific">Alsobacter soli</name>
    <dbReference type="NCBI Taxonomy" id="2109933"/>
    <lineage>
        <taxon>Bacteria</taxon>
        <taxon>Pseudomonadati</taxon>
        <taxon>Pseudomonadota</taxon>
        <taxon>Alphaproteobacteria</taxon>
        <taxon>Hyphomicrobiales</taxon>
        <taxon>Alsobacteraceae</taxon>
        <taxon>Alsobacter</taxon>
    </lineage>
</organism>
<keyword evidence="3" id="KW-0812">Transmembrane</keyword>
<dbReference type="EMBL" id="PVZS01000022">
    <property type="protein sequence ID" value="PSC03613.1"/>
    <property type="molecule type" value="Genomic_DNA"/>
</dbReference>
<feature type="coiled-coil region" evidence="1">
    <location>
        <begin position="154"/>
        <end position="181"/>
    </location>
</feature>
<evidence type="ECO:0000256" key="2">
    <source>
        <dbReference type="SAM" id="MobiDB-lite"/>
    </source>
</evidence>
<sequence>MTLDAINAEARGGQDVLLHDRRRGAFAVGRWSEQHHAWIDGGDELLPISPTHWAALGPGYIGKARRRGMRASGVLACVLVALGAGAAGGLRWNNLRVMLLEHGRYRPASLAEAVGPTPPTNPGVAPTFLAPGLAAILPLVEDDPSGSDAERPGLERERRRALLAEKDAAFLRQELERVRARLAQRDTQPRASSAEGRSRSEELAKDLADERHTSETLMKQMAQANAAHATTVQAWIAARDAADRERRRAEALERQLASATAAPAAAEAALAEAKAQAQAQAERADAAAVELAQARDRVASLENDLTAAQAAASAAAER</sequence>
<feature type="non-terminal residue" evidence="4">
    <location>
        <position position="318"/>
    </location>
</feature>
<feature type="region of interest" description="Disordered" evidence="2">
    <location>
        <begin position="182"/>
        <end position="204"/>
    </location>
</feature>
<comment type="caution">
    <text evidence="4">The sequence shown here is derived from an EMBL/GenBank/DDBJ whole genome shotgun (WGS) entry which is preliminary data.</text>
</comment>
<feature type="coiled-coil region" evidence="1">
    <location>
        <begin position="242"/>
        <end position="318"/>
    </location>
</feature>
<dbReference type="AlphaFoldDB" id="A0A2T1HPQ5"/>
<gene>
    <name evidence="4" type="ORF">SLNSH_17645</name>
</gene>
<evidence type="ECO:0000313" key="5">
    <source>
        <dbReference type="Proteomes" id="UP000239772"/>
    </source>
</evidence>
<keyword evidence="3" id="KW-0472">Membrane</keyword>
<dbReference type="RefSeq" id="WP_425353018.1">
    <property type="nucleotide sequence ID" value="NZ_PVZS01000022.1"/>
</dbReference>